<dbReference type="InterPro" id="IPR036291">
    <property type="entry name" value="NAD(P)-bd_dom_sf"/>
</dbReference>
<accession>A0A518DDG2</accession>
<evidence type="ECO:0000256" key="1">
    <source>
        <dbReference type="ARBA" id="ARBA00023002"/>
    </source>
</evidence>
<dbReference type="SUPFAM" id="SSF51735">
    <property type="entry name" value="NAD(P)-binding Rossmann-fold domains"/>
    <property type="match status" value="1"/>
</dbReference>
<feature type="domain" description="D-isomer specific 2-hydroxyacid dehydrogenase NAD-binding" evidence="3">
    <location>
        <begin position="5"/>
        <end position="158"/>
    </location>
</feature>
<dbReference type="EC" id="1.1.1.95" evidence="4"/>
<evidence type="ECO:0000313" key="5">
    <source>
        <dbReference type="Proteomes" id="UP000317429"/>
    </source>
</evidence>
<dbReference type="KEGG" id="pnd:Pla175_28840"/>
<dbReference type="PANTHER" id="PTHR43333:SF1">
    <property type="entry name" value="D-ISOMER SPECIFIC 2-HYDROXYACID DEHYDROGENASE NAD-BINDING DOMAIN-CONTAINING PROTEIN"/>
    <property type="match status" value="1"/>
</dbReference>
<dbReference type="Proteomes" id="UP000317429">
    <property type="component" value="Chromosome"/>
</dbReference>
<evidence type="ECO:0000256" key="2">
    <source>
        <dbReference type="ARBA" id="ARBA00023027"/>
    </source>
</evidence>
<dbReference type="Pfam" id="PF02826">
    <property type="entry name" value="2-Hacid_dh_C"/>
    <property type="match status" value="1"/>
</dbReference>
<dbReference type="GO" id="GO:0051287">
    <property type="term" value="F:NAD binding"/>
    <property type="evidence" value="ECO:0007669"/>
    <property type="project" value="InterPro"/>
</dbReference>
<sequence>MGDHWEDRRAGRWSRLNTYDELYGSTVCGVGLGDIGKRIALTCSALGMTVVASTRQPDGRTPPGVEVVVGLDALSGVLPGCDHVVVRLPSAPATRGLFNRELLECMKPGARFYDVGRGDVVEASALVDALQTGRIGAAGLDVFAAEPPASTSPLWRSPT</sequence>
<evidence type="ECO:0000259" key="3">
    <source>
        <dbReference type="Pfam" id="PF02826"/>
    </source>
</evidence>
<name>A0A518DDG2_9BACT</name>
<dbReference type="InterPro" id="IPR006140">
    <property type="entry name" value="D-isomer_DH_NAD-bd"/>
</dbReference>
<protein>
    <submittedName>
        <fullName evidence="4">D-3-phosphoglycerate dehydrogenase</fullName>
        <ecNumber evidence="4">1.1.1.95</ecNumber>
    </submittedName>
</protein>
<dbReference type="EMBL" id="CP036291">
    <property type="protein sequence ID" value="QDU89493.1"/>
    <property type="molecule type" value="Genomic_DNA"/>
</dbReference>
<keyword evidence="2" id="KW-0520">NAD</keyword>
<dbReference type="PANTHER" id="PTHR43333">
    <property type="entry name" value="2-HACID_DH_C DOMAIN-CONTAINING PROTEIN"/>
    <property type="match status" value="1"/>
</dbReference>
<dbReference type="Gene3D" id="3.40.50.720">
    <property type="entry name" value="NAD(P)-binding Rossmann-like Domain"/>
    <property type="match status" value="1"/>
</dbReference>
<dbReference type="GO" id="GO:0004617">
    <property type="term" value="F:phosphoglycerate dehydrogenase activity"/>
    <property type="evidence" value="ECO:0007669"/>
    <property type="project" value="UniProtKB-EC"/>
</dbReference>
<gene>
    <name evidence="4" type="primary">serA_2</name>
    <name evidence="4" type="ORF">Pla175_28840</name>
</gene>
<keyword evidence="1 4" id="KW-0560">Oxidoreductase</keyword>
<proteinExistence type="predicted"/>
<reference evidence="4 5" key="1">
    <citation type="submission" date="2019-02" db="EMBL/GenBank/DDBJ databases">
        <title>Deep-cultivation of Planctomycetes and their phenomic and genomic characterization uncovers novel biology.</title>
        <authorList>
            <person name="Wiegand S."/>
            <person name="Jogler M."/>
            <person name="Boedeker C."/>
            <person name="Pinto D."/>
            <person name="Vollmers J."/>
            <person name="Rivas-Marin E."/>
            <person name="Kohn T."/>
            <person name="Peeters S.H."/>
            <person name="Heuer A."/>
            <person name="Rast P."/>
            <person name="Oberbeckmann S."/>
            <person name="Bunk B."/>
            <person name="Jeske O."/>
            <person name="Meyerdierks A."/>
            <person name="Storesund J.E."/>
            <person name="Kallscheuer N."/>
            <person name="Luecker S."/>
            <person name="Lage O.M."/>
            <person name="Pohl T."/>
            <person name="Merkel B.J."/>
            <person name="Hornburger P."/>
            <person name="Mueller R.-W."/>
            <person name="Bruemmer F."/>
            <person name="Labrenz M."/>
            <person name="Spormann A.M."/>
            <person name="Op den Camp H."/>
            <person name="Overmann J."/>
            <person name="Amann R."/>
            <person name="Jetten M.S.M."/>
            <person name="Mascher T."/>
            <person name="Medema M.H."/>
            <person name="Devos D.P."/>
            <person name="Kaster A.-K."/>
            <person name="Ovreas L."/>
            <person name="Rohde M."/>
            <person name="Galperin M.Y."/>
            <person name="Jogler C."/>
        </authorList>
    </citation>
    <scope>NUCLEOTIDE SEQUENCE [LARGE SCALE GENOMIC DNA]</scope>
    <source>
        <strain evidence="4 5">Pla175</strain>
    </source>
</reference>
<dbReference type="OrthoDB" id="277029at2"/>
<organism evidence="4 5">
    <name type="scientific">Pirellulimonas nuda</name>
    <dbReference type="NCBI Taxonomy" id="2528009"/>
    <lineage>
        <taxon>Bacteria</taxon>
        <taxon>Pseudomonadati</taxon>
        <taxon>Planctomycetota</taxon>
        <taxon>Planctomycetia</taxon>
        <taxon>Pirellulales</taxon>
        <taxon>Lacipirellulaceae</taxon>
        <taxon>Pirellulimonas</taxon>
    </lineage>
</organism>
<dbReference type="AlphaFoldDB" id="A0A518DDG2"/>
<keyword evidence="5" id="KW-1185">Reference proteome</keyword>
<dbReference type="RefSeq" id="WP_145286152.1">
    <property type="nucleotide sequence ID" value="NZ_CP036291.1"/>
</dbReference>
<evidence type="ECO:0000313" key="4">
    <source>
        <dbReference type="EMBL" id="QDU89493.1"/>
    </source>
</evidence>